<gene>
    <name evidence="1" type="ORF">NEICINOT_03483</name>
</gene>
<reference evidence="1 2" key="1">
    <citation type="submission" date="2009-10" db="EMBL/GenBank/DDBJ databases">
        <authorList>
            <person name="Weinstock G."/>
            <person name="Sodergren E."/>
            <person name="Clifton S."/>
            <person name="Fulton L."/>
            <person name="Fulton B."/>
            <person name="Courtney L."/>
            <person name="Fronick C."/>
            <person name="Harrison M."/>
            <person name="Strong C."/>
            <person name="Farmer C."/>
            <person name="Delahaunty K."/>
            <person name="Markovic C."/>
            <person name="Hall O."/>
            <person name="Minx P."/>
            <person name="Tomlinson C."/>
            <person name="Mitreva M."/>
            <person name="Nelson J."/>
            <person name="Hou S."/>
            <person name="Wollam A."/>
            <person name="Pepin K.H."/>
            <person name="Johnson M."/>
            <person name="Bhonagiri V."/>
            <person name="Nash W.E."/>
            <person name="Warren W."/>
            <person name="Chinwalla A."/>
            <person name="Mardis E.R."/>
            <person name="Wilson R.K."/>
        </authorList>
    </citation>
    <scope>NUCLEOTIDE SEQUENCE [LARGE SCALE GENOMIC DNA]</scope>
    <source>
        <strain evidence="1 2">ATCC 14685</strain>
    </source>
</reference>
<evidence type="ECO:0000313" key="1">
    <source>
        <dbReference type="EMBL" id="EEZ72551.1"/>
    </source>
</evidence>
<dbReference type="STRING" id="546262.NEICINOT_03483"/>
<comment type="caution">
    <text evidence="1">The sequence shown here is derived from an EMBL/GenBank/DDBJ whole genome shotgun (WGS) entry which is preliminary data.</text>
</comment>
<evidence type="ECO:0000313" key="2">
    <source>
        <dbReference type="Proteomes" id="UP000003294"/>
    </source>
</evidence>
<organism evidence="1 2">
    <name type="scientific">Neisseria cinerea ATCC 14685</name>
    <dbReference type="NCBI Taxonomy" id="546262"/>
    <lineage>
        <taxon>Bacteria</taxon>
        <taxon>Pseudomonadati</taxon>
        <taxon>Pseudomonadota</taxon>
        <taxon>Betaproteobacteria</taxon>
        <taxon>Neisseriales</taxon>
        <taxon>Neisseriaceae</taxon>
        <taxon>Neisseria</taxon>
    </lineage>
</organism>
<dbReference type="AlphaFoldDB" id="D0W1G4"/>
<protein>
    <submittedName>
        <fullName evidence="1">Uncharacterized protein</fullName>
    </submittedName>
</protein>
<proteinExistence type="predicted"/>
<sequence>MVYFLVFMPSEKWMMLRRHYVLCFGIGKRKHFIPSIANMWKLQIDLASLKQDV</sequence>
<name>D0W1G4_NEICI</name>
<dbReference type="Proteomes" id="UP000003294">
    <property type="component" value="Unassembled WGS sequence"/>
</dbReference>
<dbReference type="EMBL" id="ACDY02000002">
    <property type="protein sequence ID" value="EEZ72551.1"/>
    <property type="molecule type" value="Genomic_DNA"/>
</dbReference>
<accession>D0W1G4</accession>